<proteinExistence type="predicted"/>
<accession>A0A450WGA0</accession>
<dbReference type="Pfam" id="PF01230">
    <property type="entry name" value="HIT"/>
    <property type="match status" value="1"/>
</dbReference>
<dbReference type="AlphaFoldDB" id="A0A450WGA0"/>
<dbReference type="Gene3D" id="3.30.428.10">
    <property type="entry name" value="HIT-like"/>
    <property type="match status" value="1"/>
</dbReference>
<dbReference type="EMBL" id="CAADFN010000020">
    <property type="protein sequence ID" value="VFK16022.1"/>
    <property type="molecule type" value="Genomic_DNA"/>
</dbReference>
<evidence type="ECO:0000313" key="3">
    <source>
        <dbReference type="EMBL" id="VFK16022.1"/>
    </source>
</evidence>
<dbReference type="InterPro" id="IPR011146">
    <property type="entry name" value="HIT-like"/>
</dbReference>
<gene>
    <name evidence="3" type="ORF">BECKLFY1418C_GA0070996_10202</name>
</gene>
<dbReference type="SUPFAM" id="SSF54197">
    <property type="entry name" value="HIT-like"/>
    <property type="match status" value="1"/>
</dbReference>
<dbReference type="GO" id="GO:0016787">
    <property type="term" value="F:hydrolase activity"/>
    <property type="evidence" value="ECO:0007669"/>
    <property type="project" value="UniProtKB-KW"/>
</dbReference>
<reference evidence="3" key="1">
    <citation type="submission" date="2019-02" db="EMBL/GenBank/DDBJ databases">
        <authorList>
            <person name="Gruber-Vodicka R. H."/>
            <person name="Seah K. B. B."/>
        </authorList>
    </citation>
    <scope>NUCLEOTIDE SEQUENCE</scope>
    <source>
        <strain evidence="3">BECK_BY7</strain>
    </source>
</reference>
<feature type="domain" description="HIT" evidence="2">
    <location>
        <begin position="16"/>
        <end position="128"/>
    </location>
</feature>
<protein>
    <submittedName>
        <fullName evidence="3">Diadenosine tetraphosphate (Ap4A) hydrolase</fullName>
    </submittedName>
</protein>
<evidence type="ECO:0000256" key="1">
    <source>
        <dbReference type="PROSITE-ProRule" id="PRU00464"/>
    </source>
</evidence>
<feature type="short sequence motif" description="Histidine triad motif" evidence="1">
    <location>
        <begin position="111"/>
        <end position="115"/>
    </location>
</feature>
<evidence type="ECO:0000259" key="2">
    <source>
        <dbReference type="PROSITE" id="PS51084"/>
    </source>
</evidence>
<keyword evidence="3" id="KW-0378">Hydrolase</keyword>
<name>A0A450WGA0_9GAMM</name>
<organism evidence="3">
    <name type="scientific">Candidatus Kentrum sp. LFY</name>
    <dbReference type="NCBI Taxonomy" id="2126342"/>
    <lineage>
        <taxon>Bacteria</taxon>
        <taxon>Pseudomonadati</taxon>
        <taxon>Pseudomonadota</taxon>
        <taxon>Gammaproteobacteria</taxon>
        <taxon>Candidatus Kentrum</taxon>
    </lineage>
</organism>
<dbReference type="PROSITE" id="PS51084">
    <property type="entry name" value="HIT_2"/>
    <property type="match status" value="1"/>
</dbReference>
<sequence length="232" mass="26214">MSNSAEICPFCNGFLGVESVIGIPINKLIVIKTENFVVVPDCAPLMEGHFLIVSKEHYPCFGAMPPELLLEAVTIKREIRHKLTSAYCAPVFFEHGPVVCDTAIAGSCVDHAHLHCLPVGKEFSSLIMPSREPEELTEFWKLAEYTRNGLSYLFYESREGDMDIYPLDAENDDVPPQHLRHAAARILSMPNWNWRDISKKPDYGDVVRTRILRAVEEMLMVDPIDKLGWISV</sequence>
<dbReference type="InterPro" id="IPR036265">
    <property type="entry name" value="HIT-like_sf"/>
</dbReference>